<protein>
    <recommendedName>
        <fullName evidence="6">3-methyladenine DNA glycosylase</fullName>
    </recommendedName>
</protein>
<dbReference type="PANTHER" id="PTHR10429:SF0">
    <property type="entry name" value="DNA-3-METHYLADENINE GLYCOSYLASE"/>
    <property type="match status" value="1"/>
</dbReference>
<dbReference type="Pfam" id="PF02245">
    <property type="entry name" value="Pur_DNA_glyco"/>
    <property type="match status" value="1"/>
</dbReference>
<accession>A0A382JWP1</accession>
<dbReference type="GO" id="GO:0003905">
    <property type="term" value="F:alkylbase DNA N-glycosylase activity"/>
    <property type="evidence" value="ECO:0007669"/>
    <property type="project" value="InterPro"/>
</dbReference>
<proteinExistence type="inferred from homology"/>
<dbReference type="InterPro" id="IPR036995">
    <property type="entry name" value="MPG_sf"/>
</dbReference>
<organism evidence="5">
    <name type="scientific">marine metagenome</name>
    <dbReference type="NCBI Taxonomy" id="408172"/>
    <lineage>
        <taxon>unclassified sequences</taxon>
        <taxon>metagenomes</taxon>
        <taxon>ecological metagenomes</taxon>
    </lineage>
</organism>
<evidence type="ECO:0000313" key="5">
    <source>
        <dbReference type="EMBL" id="SVC15643.1"/>
    </source>
</evidence>
<dbReference type="GO" id="GO:0006284">
    <property type="term" value="P:base-excision repair"/>
    <property type="evidence" value="ECO:0007669"/>
    <property type="project" value="InterPro"/>
</dbReference>
<name>A0A382JWP1_9ZZZZ</name>
<dbReference type="AlphaFoldDB" id="A0A382JWP1"/>
<evidence type="ECO:0000256" key="3">
    <source>
        <dbReference type="ARBA" id="ARBA00022801"/>
    </source>
</evidence>
<evidence type="ECO:0008006" key="6">
    <source>
        <dbReference type="Google" id="ProtNLM"/>
    </source>
</evidence>
<dbReference type="InterPro" id="IPR011034">
    <property type="entry name" value="Formyl_transferase-like_C_sf"/>
</dbReference>
<keyword evidence="3" id="KW-0378">Hydrolase</keyword>
<dbReference type="EMBL" id="UINC01076455">
    <property type="protein sequence ID" value="SVC15643.1"/>
    <property type="molecule type" value="Genomic_DNA"/>
</dbReference>
<dbReference type="PANTHER" id="PTHR10429">
    <property type="entry name" value="DNA-3-METHYLADENINE GLYCOSYLASE"/>
    <property type="match status" value="1"/>
</dbReference>
<dbReference type="SUPFAM" id="SSF50486">
    <property type="entry name" value="FMT C-terminal domain-like"/>
    <property type="match status" value="1"/>
</dbReference>
<keyword evidence="4" id="KW-0234">DNA repair</keyword>
<gene>
    <name evidence="5" type="ORF">METZ01_LOCUS268497</name>
</gene>
<dbReference type="GO" id="GO:0003677">
    <property type="term" value="F:DNA binding"/>
    <property type="evidence" value="ECO:0007669"/>
    <property type="project" value="InterPro"/>
</dbReference>
<dbReference type="Gene3D" id="3.10.300.10">
    <property type="entry name" value="Methylpurine-DNA glycosylase (MPG)"/>
    <property type="match status" value="1"/>
</dbReference>
<dbReference type="InterPro" id="IPR003180">
    <property type="entry name" value="MPG"/>
</dbReference>
<evidence type="ECO:0000256" key="1">
    <source>
        <dbReference type="ARBA" id="ARBA00009232"/>
    </source>
</evidence>
<comment type="similarity">
    <text evidence="1">Belongs to the DNA glycosylase MPG family.</text>
</comment>
<evidence type="ECO:0000256" key="4">
    <source>
        <dbReference type="ARBA" id="ARBA00023204"/>
    </source>
</evidence>
<sequence length="241" mass="27048">MGTIEYSPILEQAFFDQSPIELAMSLLGKILRHRFIVTSGDDIWLSAQIIETEAYYINERASHASLGFTTKRQALFMAPGTIYMYFARGRDSLNFSASGTGNGVLIKSGFPFLQGHQTQKMLATMQALNPGKDGPRSINKLCNGQTLLCRSLNLKVHQWDTKQLDPDHLRLEDCSYRPEHIVQCPRLGIPSGRDGHLPLRFVDEAYATKATHNPLRQKQPEPGTIKLFSRPEDASYPLSLL</sequence>
<dbReference type="NCBIfam" id="NF002005">
    <property type="entry name" value="PRK00802.1-5"/>
    <property type="match status" value="1"/>
</dbReference>
<dbReference type="HAMAP" id="MF_00527">
    <property type="entry name" value="3MGH"/>
    <property type="match status" value="1"/>
</dbReference>
<keyword evidence="2" id="KW-0227">DNA damage</keyword>
<evidence type="ECO:0000256" key="2">
    <source>
        <dbReference type="ARBA" id="ARBA00022763"/>
    </source>
</evidence>
<reference evidence="5" key="1">
    <citation type="submission" date="2018-05" db="EMBL/GenBank/DDBJ databases">
        <authorList>
            <person name="Lanie J.A."/>
            <person name="Ng W.-L."/>
            <person name="Kazmierczak K.M."/>
            <person name="Andrzejewski T.M."/>
            <person name="Davidsen T.M."/>
            <person name="Wayne K.J."/>
            <person name="Tettelin H."/>
            <person name="Glass J.I."/>
            <person name="Rusch D."/>
            <person name="Podicherti R."/>
            <person name="Tsui H.-C.T."/>
            <person name="Winkler M.E."/>
        </authorList>
    </citation>
    <scope>NUCLEOTIDE SEQUENCE</scope>
</reference>